<feature type="non-terminal residue" evidence="4">
    <location>
        <position position="1"/>
    </location>
</feature>
<gene>
    <name evidence="4" type="ORF">BU977_05305</name>
</gene>
<keyword evidence="2" id="KW-0998">Cell outer membrane</keyword>
<keyword evidence="4" id="KW-0675">Receptor</keyword>
<dbReference type="Gene3D" id="2.170.130.10">
    <property type="entry name" value="TonB-dependent receptor, plug domain"/>
    <property type="match status" value="1"/>
</dbReference>
<feature type="domain" description="TonB-dependent receptor plug" evidence="3">
    <location>
        <begin position="38"/>
        <end position="149"/>
    </location>
</feature>
<accession>A0A5T0I770</accession>
<keyword evidence="1" id="KW-0732">Signal</keyword>
<dbReference type="PANTHER" id="PTHR30069">
    <property type="entry name" value="TONB-DEPENDENT OUTER MEMBRANE RECEPTOR"/>
    <property type="match status" value="1"/>
</dbReference>
<dbReference type="GO" id="GO:0015344">
    <property type="term" value="F:siderophore uptake transmembrane transporter activity"/>
    <property type="evidence" value="ECO:0007669"/>
    <property type="project" value="TreeGrafter"/>
</dbReference>
<dbReference type="EMBL" id="AACBOW010000035">
    <property type="protein sequence ID" value="EAJ8880834.1"/>
    <property type="molecule type" value="Genomic_DNA"/>
</dbReference>
<evidence type="ECO:0000259" key="3">
    <source>
        <dbReference type="Pfam" id="PF07715"/>
    </source>
</evidence>
<evidence type="ECO:0000313" key="4">
    <source>
        <dbReference type="EMBL" id="EAJ8880834.1"/>
    </source>
</evidence>
<evidence type="ECO:0000256" key="2">
    <source>
        <dbReference type="PROSITE-ProRule" id="PRU01360"/>
    </source>
</evidence>
<evidence type="ECO:0000256" key="1">
    <source>
        <dbReference type="ARBA" id="ARBA00022729"/>
    </source>
</evidence>
<comment type="subcellular location">
    <subcellularLocation>
        <location evidence="2">Cell outer membrane</location>
        <topology evidence="2">Multi-pass membrane protein</topology>
    </subcellularLocation>
</comment>
<dbReference type="InterPro" id="IPR012910">
    <property type="entry name" value="Plug_dom"/>
</dbReference>
<dbReference type="InterPro" id="IPR037066">
    <property type="entry name" value="Plug_dom_sf"/>
</dbReference>
<reference evidence="4" key="1">
    <citation type="submission" date="2018-05" db="EMBL/GenBank/DDBJ databases">
        <authorList>
            <consortium name="NARMS: The National Antimicrobial Resistance Monitoring System"/>
        </authorList>
    </citation>
    <scope>NUCLEOTIDE SEQUENCE</scope>
    <source>
        <strain evidence="4">FSIS1609278</strain>
    </source>
</reference>
<keyword evidence="2" id="KW-0812">Transmembrane</keyword>
<dbReference type="PROSITE" id="PS52016">
    <property type="entry name" value="TONB_DEPENDENT_REC_3"/>
    <property type="match status" value="1"/>
</dbReference>
<dbReference type="SUPFAM" id="SSF56935">
    <property type="entry name" value="Porins"/>
    <property type="match status" value="1"/>
</dbReference>
<comment type="similarity">
    <text evidence="2">Belongs to the TonB-dependent receptor family.</text>
</comment>
<sequence>FKKSLLCFLILSGALLKAEETYQLNDVVVSASGFEQDLVDAPASISIITKEELEKKPIKDIGEAIGDIPGVDVTMDKTGTYDFSIRGFGSSYTLVLIDGKRQSVANGFYTNVFKGSESGYLPPLSMIERIEVIRGPASTLYGSDAVGGVINIITKKNPDKIEANIEFNTLLQQHSNHYGNAGVLMLM</sequence>
<name>A0A5T0I770_CAMJU</name>
<dbReference type="AlphaFoldDB" id="A0A5T0I770"/>
<dbReference type="GO" id="GO:0044718">
    <property type="term" value="P:siderophore transmembrane transport"/>
    <property type="evidence" value="ECO:0007669"/>
    <property type="project" value="TreeGrafter"/>
</dbReference>
<comment type="caution">
    <text evidence="4">The sequence shown here is derived from an EMBL/GenBank/DDBJ whole genome shotgun (WGS) entry which is preliminary data.</text>
</comment>
<dbReference type="InterPro" id="IPR039426">
    <property type="entry name" value="TonB-dep_rcpt-like"/>
</dbReference>
<dbReference type="Pfam" id="PF07715">
    <property type="entry name" value="Plug"/>
    <property type="match status" value="1"/>
</dbReference>
<organism evidence="4">
    <name type="scientific">Campylobacter jejuni</name>
    <dbReference type="NCBI Taxonomy" id="197"/>
    <lineage>
        <taxon>Bacteria</taxon>
        <taxon>Pseudomonadati</taxon>
        <taxon>Campylobacterota</taxon>
        <taxon>Epsilonproteobacteria</taxon>
        <taxon>Campylobacterales</taxon>
        <taxon>Campylobacteraceae</taxon>
        <taxon>Campylobacter</taxon>
    </lineage>
</organism>
<keyword evidence="2" id="KW-0472">Membrane</keyword>
<proteinExistence type="inferred from homology"/>
<dbReference type="PANTHER" id="PTHR30069:SF53">
    <property type="entry name" value="COLICIN I RECEPTOR-RELATED"/>
    <property type="match status" value="1"/>
</dbReference>
<dbReference type="GO" id="GO:0009279">
    <property type="term" value="C:cell outer membrane"/>
    <property type="evidence" value="ECO:0007669"/>
    <property type="project" value="UniProtKB-SubCell"/>
</dbReference>
<keyword evidence="2" id="KW-0813">Transport</keyword>
<keyword evidence="2" id="KW-1134">Transmembrane beta strand</keyword>
<protein>
    <submittedName>
        <fullName evidence="4">TonB-dependent receptor</fullName>
    </submittedName>
</protein>